<dbReference type="GO" id="GO:1990281">
    <property type="term" value="C:efflux pump complex"/>
    <property type="evidence" value="ECO:0007669"/>
    <property type="project" value="TreeGrafter"/>
</dbReference>
<dbReference type="InterPro" id="IPR058792">
    <property type="entry name" value="Beta-barrel_RND_2"/>
</dbReference>
<evidence type="ECO:0000256" key="1">
    <source>
        <dbReference type="ARBA" id="ARBA00009477"/>
    </source>
</evidence>
<evidence type="ECO:0000313" key="4">
    <source>
        <dbReference type="EMBL" id="TVM15163.1"/>
    </source>
</evidence>
<keyword evidence="2" id="KW-0175">Coiled coil</keyword>
<dbReference type="EMBL" id="QMIE01000018">
    <property type="protein sequence ID" value="TVM15163.1"/>
    <property type="molecule type" value="Genomic_DNA"/>
</dbReference>
<dbReference type="InterPro" id="IPR006143">
    <property type="entry name" value="RND_pump_MFP"/>
</dbReference>
<organism evidence="4 5">
    <name type="scientific">Oceanidesulfovibrio indonesiensis</name>
    <dbReference type="NCBI Taxonomy" id="54767"/>
    <lineage>
        <taxon>Bacteria</taxon>
        <taxon>Pseudomonadati</taxon>
        <taxon>Thermodesulfobacteriota</taxon>
        <taxon>Desulfovibrionia</taxon>
        <taxon>Desulfovibrionales</taxon>
        <taxon>Desulfovibrionaceae</taxon>
        <taxon>Oceanidesulfovibrio</taxon>
    </lineage>
</organism>
<sequence length="492" mass="54147">MQPCIRHRVCPPHDHPTPSHTAVQPRLPRVPHMAQGRFRSVYHLQPAASSSSDLLSRYLRAISGGSRKGMPDGTESTWYWNSCNMLPGVSRQPSCFGKLLKSQHYILNPRGLRITHPSSPTASASISARMCYEHVMRRFLTFCCMAYLAMLCACSESSDGSIPSSNASRATPVVLAEARMQPMEEVLEVIGTARANESVVLTAKVTEKVSKIHFDDGEFAEEGAVLVEMTNDEESALLNEALANLREQDRNYDRIRMLYADQTVSLSDLDAAETRLRTAQSRVRSIEAQLSDRLILAPFSGLLGLRQVSPGTLVEPADVITTLDDIDPIKADFTVPERFVSRLEVGQRVRASARAYPGEVFEGTVSAMTPRVDERTRAVTVRALIPNPEHRLKPGMLLTVQLVQSLQETLAVPESALVPRGSEQFLFVFDPESGTVSRRLVDIGLRIPGLVEIVQGVSDGDMVVEEGVTRITDGARVEPRDAPQPHAGTRTE</sequence>
<dbReference type="Gene3D" id="2.40.50.100">
    <property type="match status" value="1"/>
</dbReference>
<dbReference type="OrthoDB" id="9811754at2"/>
<dbReference type="PANTHER" id="PTHR30469">
    <property type="entry name" value="MULTIDRUG RESISTANCE PROTEIN MDTA"/>
    <property type="match status" value="1"/>
</dbReference>
<proteinExistence type="inferred from homology"/>
<gene>
    <name evidence="4" type="ORF">DPQ33_15830</name>
</gene>
<comment type="caution">
    <text evidence="4">The sequence shown here is derived from an EMBL/GenBank/DDBJ whole genome shotgun (WGS) entry which is preliminary data.</text>
</comment>
<dbReference type="FunFam" id="2.40.30.170:FF:000010">
    <property type="entry name" value="Efflux RND transporter periplasmic adaptor subunit"/>
    <property type="match status" value="1"/>
</dbReference>
<dbReference type="Gene3D" id="2.40.30.170">
    <property type="match status" value="1"/>
</dbReference>
<feature type="domain" description="CusB-like beta-barrel" evidence="3">
    <location>
        <begin position="333"/>
        <end position="404"/>
    </location>
</feature>
<dbReference type="Gene3D" id="1.10.287.470">
    <property type="entry name" value="Helix hairpin bin"/>
    <property type="match status" value="1"/>
</dbReference>
<feature type="coiled-coil region" evidence="2">
    <location>
        <begin position="231"/>
        <end position="289"/>
    </location>
</feature>
<protein>
    <recommendedName>
        <fullName evidence="3">CusB-like beta-barrel domain-containing protein</fullName>
    </recommendedName>
</protein>
<evidence type="ECO:0000259" key="3">
    <source>
        <dbReference type="Pfam" id="PF25954"/>
    </source>
</evidence>
<dbReference type="PANTHER" id="PTHR30469:SF16">
    <property type="entry name" value="HAE1 FAMILY EFFLUX PUMP MFP COMPONENT"/>
    <property type="match status" value="1"/>
</dbReference>
<dbReference type="AlphaFoldDB" id="A0A7M3MB02"/>
<dbReference type="NCBIfam" id="TIGR01730">
    <property type="entry name" value="RND_mfp"/>
    <property type="match status" value="1"/>
</dbReference>
<evidence type="ECO:0000256" key="2">
    <source>
        <dbReference type="SAM" id="Coils"/>
    </source>
</evidence>
<evidence type="ECO:0000313" key="5">
    <source>
        <dbReference type="Proteomes" id="UP000448292"/>
    </source>
</evidence>
<dbReference type="Pfam" id="PF25954">
    <property type="entry name" value="Beta-barrel_RND_2"/>
    <property type="match status" value="1"/>
</dbReference>
<dbReference type="Gene3D" id="2.40.420.20">
    <property type="match status" value="1"/>
</dbReference>
<accession>A0A7M3MB02</accession>
<dbReference type="Proteomes" id="UP000448292">
    <property type="component" value="Unassembled WGS sequence"/>
</dbReference>
<dbReference type="SUPFAM" id="SSF111369">
    <property type="entry name" value="HlyD-like secretion proteins"/>
    <property type="match status" value="1"/>
</dbReference>
<reference evidence="4 5" key="1">
    <citation type="submission" date="2018-06" db="EMBL/GenBank/DDBJ databases">
        <title>Complete genome of Desulfovibrio indonesiensis P37SLT.</title>
        <authorList>
            <person name="Crispim J.S."/>
            <person name="Vidigal P.M.P."/>
            <person name="Silva L.C.F."/>
            <person name="Laguardia C.N."/>
            <person name="Araujo L.C."/>
            <person name="Dias R.S."/>
            <person name="Sousa M.P."/>
            <person name="Paula S.O."/>
            <person name="Silva C."/>
        </authorList>
    </citation>
    <scope>NUCLEOTIDE SEQUENCE [LARGE SCALE GENOMIC DNA]</scope>
    <source>
        <strain evidence="4 5">P37SLT</strain>
    </source>
</reference>
<dbReference type="GO" id="GO:0015562">
    <property type="term" value="F:efflux transmembrane transporter activity"/>
    <property type="evidence" value="ECO:0007669"/>
    <property type="project" value="TreeGrafter"/>
</dbReference>
<keyword evidence="5" id="KW-1185">Reference proteome</keyword>
<name>A0A7M3MB02_9BACT</name>
<comment type="similarity">
    <text evidence="1">Belongs to the membrane fusion protein (MFP) (TC 8.A.1) family.</text>
</comment>